<feature type="region of interest" description="Disordered" evidence="1">
    <location>
        <begin position="238"/>
        <end position="283"/>
    </location>
</feature>
<comment type="caution">
    <text evidence="3">The sequence shown here is derived from an EMBL/GenBank/DDBJ whole genome shotgun (WGS) entry which is preliminary data.</text>
</comment>
<feature type="chain" id="PRO_5012305053" evidence="2">
    <location>
        <begin position="20"/>
        <end position="283"/>
    </location>
</feature>
<accession>A0A1Y1VKY9</accession>
<dbReference type="EMBL" id="MCFH01000004">
    <property type="protein sequence ID" value="ORX58428.1"/>
    <property type="molecule type" value="Genomic_DNA"/>
</dbReference>
<dbReference type="OrthoDB" id="2134503at2759"/>
<keyword evidence="2" id="KW-0732">Signal</keyword>
<keyword evidence="4" id="KW-1185">Reference proteome</keyword>
<reference evidence="3 4" key="1">
    <citation type="submission" date="2016-08" db="EMBL/GenBank/DDBJ databases">
        <title>Genomes of anaerobic fungi encode conserved fungal cellulosomes for biomass hydrolysis.</title>
        <authorList>
            <consortium name="DOE Joint Genome Institute"/>
            <person name="Haitjema C.H."/>
            <person name="Gilmore S.P."/>
            <person name="Henske J.K."/>
            <person name="Solomon K.V."/>
            <person name="De Groot R."/>
            <person name="Kuo A."/>
            <person name="Mondo S.J."/>
            <person name="Salamov A.A."/>
            <person name="Labutti K."/>
            <person name="Zhao Z."/>
            <person name="Chiniquy J."/>
            <person name="Barry K."/>
            <person name="Brewer H.M."/>
            <person name="Purvine S.O."/>
            <person name="Wright A.T."/>
            <person name="Boxma B."/>
            <person name="Van Alen T."/>
            <person name="Hackstein J.H."/>
            <person name="Baker S.E."/>
            <person name="Grigoriev I.V."/>
            <person name="O'Malley M.A."/>
        </authorList>
    </citation>
    <scope>NUCLEOTIDE SEQUENCE [LARGE SCALE GENOMIC DNA]</scope>
    <source>
        <strain evidence="4">finn</strain>
    </source>
</reference>
<gene>
    <name evidence="3" type="ORF">BCR36DRAFT_580046</name>
</gene>
<feature type="signal peptide" evidence="2">
    <location>
        <begin position="1"/>
        <end position="19"/>
    </location>
</feature>
<dbReference type="AlphaFoldDB" id="A0A1Y1VKY9"/>
<evidence type="ECO:0000313" key="4">
    <source>
        <dbReference type="Proteomes" id="UP000193719"/>
    </source>
</evidence>
<evidence type="ECO:0000313" key="3">
    <source>
        <dbReference type="EMBL" id="ORX58428.1"/>
    </source>
</evidence>
<proteinExistence type="predicted"/>
<reference evidence="3 4" key="2">
    <citation type="submission" date="2016-08" db="EMBL/GenBank/DDBJ databases">
        <title>Pervasive Adenine N6-methylation of Active Genes in Fungi.</title>
        <authorList>
            <consortium name="DOE Joint Genome Institute"/>
            <person name="Mondo S.J."/>
            <person name="Dannebaum R.O."/>
            <person name="Kuo R.C."/>
            <person name="Labutti K."/>
            <person name="Haridas S."/>
            <person name="Kuo A."/>
            <person name="Salamov A."/>
            <person name="Ahrendt S.R."/>
            <person name="Lipzen A."/>
            <person name="Sullivan W."/>
            <person name="Andreopoulos W.B."/>
            <person name="Clum A."/>
            <person name="Lindquist E."/>
            <person name="Daum C."/>
            <person name="Ramamoorthy G.K."/>
            <person name="Gryganskyi A."/>
            <person name="Culley D."/>
            <person name="Magnuson J.K."/>
            <person name="James T.Y."/>
            <person name="O'Malley M.A."/>
            <person name="Stajich J.E."/>
            <person name="Spatafora J.W."/>
            <person name="Visel A."/>
            <person name="Grigoriev I.V."/>
        </authorList>
    </citation>
    <scope>NUCLEOTIDE SEQUENCE [LARGE SCALE GENOMIC DNA]</scope>
    <source>
        <strain evidence="4">finn</strain>
    </source>
</reference>
<name>A0A1Y1VKY9_9FUNG</name>
<evidence type="ECO:0000256" key="1">
    <source>
        <dbReference type="SAM" id="MobiDB-lite"/>
    </source>
</evidence>
<feature type="compositionally biased region" description="Basic and acidic residues" evidence="1">
    <location>
        <begin position="251"/>
        <end position="283"/>
    </location>
</feature>
<protein>
    <submittedName>
        <fullName evidence="3">Uncharacterized protein</fullName>
    </submittedName>
</protein>
<feature type="compositionally biased region" description="Basic residues" evidence="1">
    <location>
        <begin position="239"/>
        <end position="248"/>
    </location>
</feature>
<sequence length="283" mass="32963">MKFSKVLLTLATIATLSFAEEVESEKKAPTEETTEEKIMKEFPKPKFNTVRTKEQCEQGFELLKSVYADIEKDPKCTFNEKYAEEHNYNHDYTMDISNRDYFCNQCLTKYLKLGNPMAAACGENSPREMIFDLYFLSSVNAIVCAKDKLHDRYCEVVMDELFEKEKDKSVLNWSEDSLCGECPYYYHDIFKERPDFYKSVSKDSTEDSFIGRILPLRDINIDCYKEFDEKKAEALKEAKKNKKAKNVKNVKVSEELEENNDKKEDDSKDPEEKSKKPSEAGEL</sequence>
<evidence type="ECO:0000256" key="2">
    <source>
        <dbReference type="SAM" id="SignalP"/>
    </source>
</evidence>
<organism evidence="3 4">
    <name type="scientific">Piromyces finnis</name>
    <dbReference type="NCBI Taxonomy" id="1754191"/>
    <lineage>
        <taxon>Eukaryota</taxon>
        <taxon>Fungi</taxon>
        <taxon>Fungi incertae sedis</taxon>
        <taxon>Chytridiomycota</taxon>
        <taxon>Chytridiomycota incertae sedis</taxon>
        <taxon>Neocallimastigomycetes</taxon>
        <taxon>Neocallimastigales</taxon>
        <taxon>Neocallimastigaceae</taxon>
        <taxon>Piromyces</taxon>
    </lineage>
</organism>
<dbReference type="Proteomes" id="UP000193719">
    <property type="component" value="Unassembled WGS sequence"/>
</dbReference>